<keyword evidence="11" id="KW-1185">Reference proteome</keyword>
<dbReference type="InterPro" id="IPR057254">
    <property type="entry name" value="UCH_AS"/>
</dbReference>
<dbReference type="PRINTS" id="PR00707">
    <property type="entry name" value="UBCTHYDRLASE"/>
</dbReference>
<dbReference type="InterPro" id="IPR038765">
    <property type="entry name" value="Papain-like_cys_pep_sf"/>
</dbReference>
<keyword evidence="3 7" id="KW-0645">Protease</keyword>
<dbReference type="EC" id="3.4.19.12" evidence="8"/>
<evidence type="ECO:0000256" key="1">
    <source>
        <dbReference type="ARBA" id="ARBA00000707"/>
    </source>
</evidence>
<comment type="similarity">
    <text evidence="2 7 8">Belongs to the peptidase C12 family.</text>
</comment>
<evidence type="ECO:0000256" key="7">
    <source>
        <dbReference type="PROSITE-ProRule" id="PRU01393"/>
    </source>
</evidence>
<dbReference type="CDD" id="cd09616">
    <property type="entry name" value="Peptidase_C12_UCH_L1_L3"/>
    <property type="match status" value="1"/>
</dbReference>
<feature type="site" description="Important for enzyme activity" evidence="7">
    <location>
        <position position="207"/>
    </location>
</feature>
<comment type="caution">
    <text evidence="10">The sequence shown here is derived from an EMBL/GenBank/DDBJ whole genome shotgun (WGS) entry which is preliminary data.</text>
</comment>
<dbReference type="PANTHER" id="PTHR10589">
    <property type="entry name" value="UBIQUITIN CARBOXYL-TERMINAL HYDROLASE"/>
    <property type="match status" value="1"/>
</dbReference>
<feature type="domain" description="UCH catalytic" evidence="9">
    <location>
        <begin position="24"/>
        <end position="256"/>
    </location>
</feature>
<feature type="active site" description="Nucleophile" evidence="7">
    <location>
        <position position="116"/>
    </location>
</feature>
<dbReference type="GO" id="GO:0006511">
    <property type="term" value="P:ubiquitin-dependent protein catabolic process"/>
    <property type="evidence" value="ECO:0007669"/>
    <property type="project" value="UniProtKB-UniRule"/>
</dbReference>
<dbReference type="GO" id="GO:0005737">
    <property type="term" value="C:cytoplasm"/>
    <property type="evidence" value="ECO:0007669"/>
    <property type="project" value="TreeGrafter"/>
</dbReference>
<protein>
    <recommendedName>
        <fullName evidence="8">Ubiquitin carboxyl-terminal hydrolase</fullName>
        <ecNumber evidence="8">3.4.19.12</ecNumber>
    </recommendedName>
</protein>
<reference evidence="10 11" key="1">
    <citation type="submission" date="2019-02" db="EMBL/GenBank/DDBJ databases">
        <title>Genome sequencing of the rare red list fungi Phlebia centrifuga.</title>
        <authorList>
            <person name="Buettner E."/>
            <person name="Kellner H."/>
        </authorList>
    </citation>
    <scope>NUCLEOTIDE SEQUENCE [LARGE SCALE GENOMIC DNA]</scope>
    <source>
        <strain evidence="10 11">DSM 108282</strain>
    </source>
</reference>
<dbReference type="PANTHER" id="PTHR10589:SF17">
    <property type="entry name" value="UBIQUITIN CARBOXYL-TERMINAL HYDROLASE"/>
    <property type="match status" value="1"/>
</dbReference>
<evidence type="ECO:0000256" key="6">
    <source>
        <dbReference type="ARBA" id="ARBA00022807"/>
    </source>
</evidence>
<evidence type="ECO:0000256" key="5">
    <source>
        <dbReference type="ARBA" id="ARBA00022801"/>
    </source>
</evidence>
<name>A0A4S4KHA8_9APHY</name>
<evidence type="ECO:0000256" key="8">
    <source>
        <dbReference type="RuleBase" id="RU361215"/>
    </source>
</evidence>
<dbReference type="PROSITE" id="PS52048">
    <property type="entry name" value="UCH_DOMAIN"/>
    <property type="match status" value="1"/>
</dbReference>
<dbReference type="Pfam" id="PF01088">
    <property type="entry name" value="Peptidase_C12"/>
    <property type="match status" value="1"/>
</dbReference>
<dbReference type="FunFam" id="3.40.532.10:FF:000006">
    <property type="entry name" value="Ubiquitin carboxyl-terminal hydrolase"/>
    <property type="match status" value="1"/>
</dbReference>
<proteinExistence type="inferred from homology"/>
<dbReference type="GO" id="GO:0004843">
    <property type="term" value="F:cysteine-type deubiquitinase activity"/>
    <property type="evidence" value="ECO:0007669"/>
    <property type="project" value="UniProtKB-UniRule"/>
</dbReference>
<dbReference type="SUPFAM" id="SSF54001">
    <property type="entry name" value="Cysteine proteinases"/>
    <property type="match status" value="1"/>
</dbReference>
<dbReference type="InterPro" id="IPR001578">
    <property type="entry name" value="Peptidase_C12_UCH"/>
</dbReference>
<evidence type="ECO:0000259" key="9">
    <source>
        <dbReference type="PROSITE" id="PS52048"/>
    </source>
</evidence>
<dbReference type="GO" id="GO:0016579">
    <property type="term" value="P:protein deubiquitination"/>
    <property type="evidence" value="ECO:0007669"/>
    <property type="project" value="TreeGrafter"/>
</dbReference>
<feature type="active site" description="Proton donor" evidence="7">
    <location>
        <position position="190"/>
    </location>
</feature>
<dbReference type="AlphaFoldDB" id="A0A4S4KHA8"/>
<keyword evidence="4 7" id="KW-0833">Ubl conjugation pathway</keyword>
<accession>A0A4S4KHA8</accession>
<evidence type="ECO:0000313" key="10">
    <source>
        <dbReference type="EMBL" id="THG97651.1"/>
    </source>
</evidence>
<comment type="catalytic activity">
    <reaction evidence="1 7 8">
        <text>Thiol-dependent hydrolysis of ester, thioester, amide, peptide and isopeptide bonds formed by the C-terminal Gly of ubiquitin (a 76-residue protein attached to proteins as an intracellular targeting signal).</text>
        <dbReference type="EC" id="3.4.19.12"/>
    </reaction>
</comment>
<feature type="site" description="Transition state stabilizer" evidence="7">
    <location>
        <position position="110"/>
    </location>
</feature>
<dbReference type="Gene3D" id="3.40.532.10">
    <property type="entry name" value="Peptidase C12, ubiquitin carboxyl-terminal hydrolase"/>
    <property type="match status" value="1"/>
</dbReference>
<dbReference type="InterPro" id="IPR036959">
    <property type="entry name" value="Peptidase_C12_UCH_sf"/>
</dbReference>
<keyword evidence="5 7" id="KW-0378">Hydrolase</keyword>
<keyword evidence="6 7" id="KW-0788">Thiol protease</keyword>
<sequence>MYAGCIRVAGGMSDVAGGPKYGKHFIPLESNPDVFTQLVHNLGISSKLIFTDVLSLDEPDLLAHVPRPVYALVLVFPVTETYEKQKADMEASCPEYAGCGEGEDIVWYKQTINNACGLYGILHAVSNGPARDYIEKDSIMYRLLQGSIPLEPHARALFLESSSELEEAHTAAALQGDTVAPNAEDEVNYHYVCFVRSCHSGNLYELDGDTKGPRDLGTQLAEGDDMLSEGALDAVRDYISREEGGDLSFALLALVRDDSGN</sequence>
<dbReference type="Proteomes" id="UP000309038">
    <property type="component" value="Unassembled WGS sequence"/>
</dbReference>
<organism evidence="10 11">
    <name type="scientific">Hermanssonia centrifuga</name>
    <dbReference type="NCBI Taxonomy" id="98765"/>
    <lineage>
        <taxon>Eukaryota</taxon>
        <taxon>Fungi</taxon>
        <taxon>Dikarya</taxon>
        <taxon>Basidiomycota</taxon>
        <taxon>Agaricomycotina</taxon>
        <taxon>Agaricomycetes</taxon>
        <taxon>Polyporales</taxon>
        <taxon>Meruliaceae</taxon>
        <taxon>Hermanssonia</taxon>
    </lineage>
</organism>
<gene>
    <name evidence="10" type="ORF">EW026_g4387</name>
</gene>
<evidence type="ECO:0000256" key="4">
    <source>
        <dbReference type="ARBA" id="ARBA00022786"/>
    </source>
</evidence>
<evidence type="ECO:0000256" key="3">
    <source>
        <dbReference type="ARBA" id="ARBA00022670"/>
    </source>
</evidence>
<dbReference type="PROSITE" id="PS00140">
    <property type="entry name" value="UCH_1"/>
    <property type="match status" value="1"/>
</dbReference>
<dbReference type="EMBL" id="SGPJ01000156">
    <property type="protein sequence ID" value="THG97651.1"/>
    <property type="molecule type" value="Genomic_DNA"/>
</dbReference>
<evidence type="ECO:0000313" key="11">
    <source>
        <dbReference type="Proteomes" id="UP000309038"/>
    </source>
</evidence>
<evidence type="ECO:0000256" key="2">
    <source>
        <dbReference type="ARBA" id="ARBA00009326"/>
    </source>
</evidence>